<evidence type="ECO:0000313" key="2">
    <source>
        <dbReference type="EMBL" id="SNS06530.1"/>
    </source>
</evidence>
<evidence type="ECO:0000256" key="1">
    <source>
        <dbReference type="SAM" id="MobiDB-lite"/>
    </source>
</evidence>
<feature type="compositionally biased region" description="Low complexity" evidence="1">
    <location>
        <begin position="18"/>
        <end position="29"/>
    </location>
</feature>
<evidence type="ECO:0000313" key="3">
    <source>
        <dbReference type="Proteomes" id="UP000198373"/>
    </source>
</evidence>
<keyword evidence="3" id="KW-1185">Reference proteome</keyword>
<dbReference type="RefSeq" id="WP_089304119.1">
    <property type="nucleotide sequence ID" value="NZ_FZOO01000001.1"/>
</dbReference>
<evidence type="ECO:0008006" key="4">
    <source>
        <dbReference type="Google" id="ProtNLM"/>
    </source>
</evidence>
<protein>
    <recommendedName>
        <fullName evidence="4">Universal stress protein family protein</fullName>
    </recommendedName>
</protein>
<gene>
    <name evidence="2" type="ORF">SAMN06893096_101653</name>
</gene>
<accession>A0A239BEZ9</accession>
<organism evidence="2 3">
    <name type="scientific">Geodermatophilus pulveris</name>
    <dbReference type="NCBI Taxonomy" id="1564159"/>
    <lineage>
        <taxon>Bacteria</taxon>
        <taxon>Bacillati</taxon>
        <taxon>Actinomycetota</taxon>
        <taxon>Actinomycetes</taxon>
        <taxon>Geodermatophilales</taxon>
        <taxon>Geodermatophilaceae</taxon>
        <taxon>Geodermatophilus</taxon>
    </lineage>
</organism>
<name>A0A239BEZ9_9ACTN</name>
<sequence length="149" mass="15357">MTLPLAPPGRTAPPAPTAPAGSPAGTPRGNAPRLLAVVLGRDGAVDVLDAAYGRAGETGQEVHTAVLLPRVPLTLDARLLAGLAEEADREAADLLALARSRAAAAGVPARISLHRLAGLRGRRRERVLDRAVSRLARRLDAVPLRGDGA</sequence>
<dbReference type="Proteomes" id="UP000198373">
    <property type="component" value="Unassembled WGS sequence"/>
</dbReference>
<dbReference type="AlphaFoldDB" id="A0A239BEZ9"/>
<reference evidence="3" key="1">
    <citation type="submission" date="2017-06" db="EMBL/GenBank/DDBJ databases">
        <authorList>
            <person name="Varghese N."/>
            <person name="Submissions S."/>
        </authorList>
    </citation>
    <scope>NUCLEOTIDE SEQUENCE [LARGE SCALE GENOMIC DNA]</scope>
    <source>
        <strain evidence="3">DSM 46839</strain>
    </source>
</reference>
<dbReference type="EMBL" id="FZOO01000001">
    <property type="protein sequence ID" value="SNS06530.1"/>
    <property type="molecule type" value="Genomic_DNA"/>
</dbReference>
<feature type="compositionally biased region" description="Pro residues" evidence="1">
    <location>
        <begin position="1"/>
        <end position="17"/>
    </location>
</feature>
<feature type="region of interest" description="Disordered" evidence="1">
    <location>
        <begin position="1"/>
        <end position="29"/>
    </location>
</feature>
<proteinExistence type="predicted"/>